<keyword evidence="2" id="KW-0614">Plasmid</keyword>
<keyword evidence="2" id="KW-0695">RNA-directed DNA polymerase</keyword>
<evidence type="ECO:0000313" key="2">
    <source>
        <dbReference type="EMBL" id="ARO45626.1"/>
    </source>
</evidence>
<dbReference type="SMART" id="SM00507">
    <property type="entry name" value="HNHc"/>
    <property type="match status" value="1"/>
</dbReference>
<reference evidence="2" key="1">
    <citation type="submission" date="2016-11" db="EMBL/GenBank/DDBJ databases">
        <title>Characterization of a Plasmid Isolated from Enterococcus faecalis found in the Fecal Material of a Blue Whale.</title>
        <authorList>
            <person name="McLaughlin R."/>
        </authorList>
    </citation>
    <scope>NUCLEOTIDE SEQUENCE</scope>
    <source>
        <strain evidence="2">2</strain>
        <plasmid evidence="2">pGTC2</plasmid>
    </source>
</reference>
<dbReference type="InterPro" id="IPR043502">
    <property type="entry name" value="DNA/RNA_pol_sf"/>
</dbReference>
<accession>A0A1W6QWF7</accession>
<feature type="domain" description="Reverse transcriptase" evidence="1">
    <location>
        <begin position="89"/>
        <end position="355"/>
    </location>
</feature>
<dbReference type="PANTHER" id="PTHR34047:SF8">
    <property type="entry name" value="PROTEIN YKFC"/>
    <property type="match status" value="1"/>
</dbReference>
<dbReference type="CDD" id="cd00085">
    <property type="entry name" value="HNHc"/>
    <property type="match status" value="1"/>
</dbReference>
<organism evidence="2">
    <name type="scientific">Enterococcus faecalis</name>
    <name type="common">Streptococcus faecalis</name>
    <dbReference type="NCBI Taxonomy" id="1351"/>
    <lineage>
        <taxon>Bacteria</taxon>
        <taxon>Bacillati</taxon>
        <taxon>Bacillota</taxon>
        <taxon>Bacilli</taxon>
        <taxon>Lactobacillales</taxon>
        <taxon>Enterococcaceae</taxon>
        <taxon>Enterococcus</taxon>
    </lineage>
</organism>
<dbReference type="GO" id="GO:0003964">
    <property type="term" value="F:RNA-directed DNA polymerase activity"/>
    <property type="evidence" value="ECO:0007669"/>
    <property type="project" value="UniProtKB-KW"/>
</dbReference>
<keyword evidence="2" id="KW-0808">Transferase</keyword>
<dbReference type="PANTHER" id="PTHR34047">
    <property type="entry name" value="NUCLEAR INTRON MATURASE 1, MITOCHONDRIAL-RELATED"/>
    <property type="match status" value="1"/>
</dbReference>
<dbReference type="InterPro" id="IPR000477">
    <property type="entry name" value="RT_dom"/>
</dbReference>
<dbReference type="SUPFAM" id="SSF56672">
    <property type="entry name" value="DNA/RNA polymerases"/>
    <property type="match status" value="1"/>
</dbReference>
<dbReference type="InterPro" id="IPR051083">
    <property type="entry name" value="GrpII_Intron_Splice-Mob/Def"/>
</dbReference>
<protein>
    <submittedName>
        <fullName evidence="2">Group II intron reverse transcriptase/maturase</fullName>
    </submittedName>
</protein>
<dbReference type="PROSITE" id="PS50878">
    <property type="entry name" value="RT_POL"/>
    <property type="match status" value="1"/>
</dbReference>
<dbReference type="Gene3D" id="1.10.30.50">
    <property type="match status" value="1"/>
</dbReference>
<dbReference type="CDD" id="cd01651">
    <property type="entry name" value="RT_G2_intron"/>
    <property type="match status" value="1"/>
</dbReference>
<dbReference type="Pfam" id="PF00078">
    <property type="entry name" value="RVT_1"/>
    <property type="match status" value="1"/>
</dbReference>
<evidence type="ECO:0000259" key="1">
    <source>
        <dbReference type="PROSITE" id="PS50878"/>
    </source>
</evidence>
<dbReference type="InterPro" id="IPR003615">
    <property type="entry name" value="HNH_nuc"/>
</dbReference>
<dbReference type="EMBL" id="KY270848">
    <property type="protein sequence ID" value="ARO45626.1"/>
    <property type="molecule type" value="Genomic_DNA"/>
</dbReference>
<dbReference type="RefSeq" id="WP_172689394.1">
    <property type="nucleotide sequence ID" value="NZ_KY270848.1"/>
</dbReference>
<keyword evidence="2" id="KW-0548">Nucleotidyltransferase</keyword>
<dbReference type="AlphaFoldDB" id="A0A1W6QWF7"/>
<sequence length="644" mass="75913">MNQNSFGKTLKNNKLRYAEYYGMIETYDELFNKSKEGKIFKNLMGIITSTDNILLAYRTIKRNGGSTTKGIDGVTIKDIEKLSQSEYIEKVRNRFKFYKPRKVRRVEIPKPNGKTRPLGIPSMWDRITQQCILQVLDPICEAKFNKHSYGFRPLRSTNNAIADCMYRINKSHMQYVVDIDIQGFFDEVNHVKLMRQIWTLGIRDKQLLVIIRKMLKAPIVLPDSTISFPTKGTPQGGILSPLLANICLNEFDWWIAKQWEERECSELVPQFNSKGIRHKSHDYRKLRSSTTLKEVYIVRYADDFKLFCKNRKEAERLFHATKMWLKERLRLPISEEKSKVTNLKKKSSEFLGITLKMVKKNQRFVCYSHVALKARKRIKRQLKDQIKRIQKKESKIATIREIQKYNSMVIGIHNYYKVATHVSKDFESIGLQLHRSFYNRFRNKGLTKKGSYKGHDKGILPYMKSKRIQYLVDYPILPIGFVRTKTIKGRNKNLNKYTPEGRILVHKNQQSVAEWKVQWLREHPIINERATIEYNDNRISLFIAQKGKCAITGNELFLDDMHCHHKKPWSESKDDSYKNLVLLSKEMHKLVHCTNEVKIREYIHWNKLSDSQVNKVNKLRKLVNKAIILPLCEQIPKYEQLTLF</sequence>
<geneLocation type="plasmid" evidence="2">
    <name>pGTC2</name>
</geneLocation>
<dbReference type="InterPro" id="IPR030931">
    <property type="entry name" value="Group_II_RT_mat"/>
</dbReference>
<proteinExistence type="predicted"/>
<name>A0A1W6QWF7_ENTFL</name>
<dbReference type="NCBIfam" id="TIGR04416">
    <property type="entry name" value="group_II_RT_mat"/>
    <property type="match status" value="1"/>
</dbReference>